<dbReference type="PANTHER" id="PTHR43194">
    <property type="entry name" value="HYDROLASE ALPHA/BETA FOLD FAMILY"/>
    <property type="match status" value="1"/>
</dbReference>
<accession>A0A251YNQ9</accession>
<dbReference type="AlphaFoldDB" id="A0A251YNQ9"/>
<gene>
    <name evidence="2" type="ORF">BFL37_05685</name>
</gene>
<dbReference type="InterPro" id="IPR050228">
    <property type="entry name" value="Carboxylesterase_BioH"/>
</dbReference>
<dbReference type="RefSeq" id="WP_241533881.1">
    <property type="nucleotide sequence ID" value="NZ_MDJZ01000010.1"/>
</dbReference>
<evidence type="ECO:0000259" key="1">
    <source>
        <dbReference type="Pfam" id="PF12697"/>
    </source>
</evidence>
<protein>
    <submittedName>
        <fullName evidence="2">Acyl-CoA esterase</fullName>
    </submittedName>
</protein>
<evidence type="ECO:0000313" key="2">
    <source>
        <dbReference type="EMBL" id="OUE25870.1"/>
    </source>
</evidence>
<evidence type="ECO:0000313" key="3">
    <source>
        <dbReference type="Proteomes" id="UP000195101"/>
    </source>
</evidence>
<dbReference type="Pfam" id="PF12697">
    <property type="entry name" value="Abhydrolase_6"/>
    <property type="match status" value="1"/>
</dbReference>
<dbReference type="Gene3D" id="3.40.50.1820">
    <property type="entry name" value="alpha/beta hydrolase"/>
    <property type="match status" value="1"/>
</dbReference>
<comment type="caution">
    <text evidence="2">The sequence shown here is derived from an EMBL/GenBank/DDBJ whole genome shotgun (WGS) entry which is preliminary data.</text>
</comment>
<proteinExistence type="predicted"/>
<dbReference type="GO" id="GO:0003824">
    <property type="term" value="F:catalytic activity"/>
    <property type="evidence" value="ECO:0007669"/>
    <property type="project" value="UniProtKB-ARBA"/>
</dbReference>
<sequence length="265" mass="28021">MRPGPERRPTSDRGDAVAALPRIAWFRASAHADAHDDDRPVFLLIHGVGLSHRSFSRLARELVAHGTVIAPDLPGFGHAPGARRRVSIEEMAEALLPHLDGASIGRGRLVVVGHSLGAEVGIEVARLRPVLTRCLVLIGPVVDPDASTASGQARRLMIDMVLEPPLTGAMVGRDYLRGGLLSFAAGVTSMLRYDAMDRIGAVRSPLLVLRGARDPVAPAAWTARLGALGRAGRATDVPGAVHNVPHSHPREVATIIAAFAAEDRG</sequence>
<reference evidence="2 3" key="1">
    <citation type="submission" date="2016-08" db="EMBL/GenBank/DDBJ databases">
        <title>Genome sequence of Clavibacter michiganensis spp strain CFBP8019.</title>
        <authorList>
            <person name="Thapa S.P."/>
            <person name="Coaker G."/>
            <person name="Jacques M.-A."/>
        </authorList>
    </citation>
    <scope>NUCLEOTIDE SEQUENCE [LARGE SCALE GENOMIC DNA]</scope>
    <source>
        <strain evidence="2">CFBP8019</strain>
    </source>
</reference>
<dbReference type="InterPro" id="IPR029058">
    <property type="entry name" value="AB_hydrolase_fold"/>
</dbReference>
<keyword evidence="3" id="KW-1185">Reference proteome</keyword>
<dbReference type="PANTHER" id="PTHR43194:SF5">
    <property type="entry name" value="PIMELOYL-[ACYL-CARRIER PROTEIN] METHYL ESTER ESTERASE"/>
    <property type="match status" value="1"/>
</dbReference>
<dbReference type="Proteomes" id="UP000195101">
    <property type="component" value="Unassembled WGS sequence"/>
</dbReference>
<dbReference type="EMBL" id="MDJZ01000010">
    <property type="protein sequence ID" value="OUE25870.1"/>
    <property type="molecule type" value="Genomic_DNA"/>
</dbReference>
<name>A0A251YNQ9_9MICO</name>
<dbReference type="InterPro" id="IPR000073">
    <property type="entry name" value="AB_hydrolase_1"/>
</dbReference>
<dbReference type="SUPFAM" id="SSF53474">
    <property type="entry name" value="alpha/beta-Hydrolases"/>
    <property type="match status" value="1"/>
</dbReference>
<organism evidence="2 3">
    <name type="scientific">Clavibacter michiganensis</name>
    <dbReference type="NCBI Taxonomy" id="28447"/>
    <lineage>
        <taxon>Bacteria</taxon>
        <taxon>Bacillati</taxon>
        <taxon>Actinomycetota</taxon>
        <taxon>Actinomycetes</taxon>
        <taxon>Micrococcales</taxon>
        <taxon>Microbacteriaceae</taxon>
        <taxon>Clavibacter</taxon>
    </lineage>
</organism>
<feature type="domain" description="AB hydrolase-1" evidence="1">
    <location>
        <begin position="42"/>
        <end position="253"/>
    </location>
</feature>